<dbReference type="OrthoDB" id="3942062at2759"/>
<comment type="similarity">
    <text evidence="1">Belongs to the VPS72/YL1 family.</text>
</comment>
<accession>A0A7R7Y182</accession>
<dbReference type="KEGG" id="apuu:APUU_80572A"/>
<dbReference type="Pfam" id="PF05764">
    <property type="entry name" value="YL1"/>
    <property type="match status" value="1"/>
</dbReference>
<feature type="region of interest" description="Disordered" evidence="2">
    <location>
        <begin position="55"/>
        <end position="246"/>
    </location>
</feature>
<feature type="region of interest" description="Disordered" evidence="2">
    <location>
        <begin position="677"/>
        <end position="746"/>
    </location>
</feature>
<feature type="compositionally biased region" description="Polar residues" evidence="2">
    <location>
        <begin position="432"/>
        <end position="445"/>
    </location>
</feature>
<dbReference type="SMART" id="SM00993">
    <property type="entry name" value="YL1_C"/>
    <property type="match status" value="1"/>
</dbReference>
<feature type="compositionally biased region" description="Acidic residues" evidence="2">
    <location>
        <begin position="468"/>
        <end position="477"/>
    </location>
</feature>
<feature type="compositionally biased region" description="Basic and acidic residues" evidence="2">
    <location>
        <begin position="289"/>
        <end position="309"/>
    </location>
</feature>
<feature type="compositionally biased region" description="Low complexity" evidence="2">
    <location>
        <begin position="707"/>
        <end position="739"/>
    </location>
</feature>
<evidence type="ECO:0000256" key="2">
    <source>
        <dbReference type="SAM" id="MobiDB-lite"/>
    </source>
</evidence>
<name>A0A7R7Y182_9EURO</name>
<feature type="compositionally biased region" description="Acidic residues" evidence="2">
    <location>
        <begin position="71"/>
        <end position="88"/>
    </location>
</feature>
<dbReference type="PANTHER" id="PTHR13275:SF4">
    <property type="entry name" value="VACUOLAR PROTEIN SORTING-ASSOCIATED PROTEIN 72 HOMOLOG"/>
    <property type="match status" value="1"/>
</dbReference>
<dbReference type="PANTHER" id="PTHR13275">
    <property type="entry name" value="YL-1 PROTEIN TRANSCRIPTION FACTOR-LIKE 1"/>
    <property type="match status" value="1"/>
</dbReference>
<feature type="compositionally biased region" description="Basic and acidic residues" evidence="2">
    <location>
        <begin position="693"/>
        <end position="704"/>
    </location>
</feature>
<sequence>MSHYEDMSSSSSEEEEEEVPVESLIKGREKRSTAGRQMSALLDAEADDELALLFEEVDDDNEFAADIAEVGGEEDDMGLESSSDDDDQGPNAQADDFEGEQQIQKEEKEEKKKKRAQEDLRYRITSKKVKIDPTAAPKVPTGAPPRQRKKSERVSWIPTVDEGPTRSSSRRQTMQNKELTHARLKDSEEKRVRLIATMEEAAKRKAKHKPKSMTQAERLVEAERVEKHNSKSLNRWEEMEKRKAEERRAKIEALQNRRLEGPVISYWSGVATWADGRLTQVGKVAITPKPEKDDSGRKKSKKADKEGKSVTEQPVSNTATEPGVSQAIVPINPSENPTQPTTDAKQDQPTQSTQPAQQTTTGTSVVIDPALEENHSETKNEASITSTQPISPTKGASEDQLPASTPSAFPEADAAASVPKENAEVNGDARVSSEQLAKASNSGATKGTAEETPDRPAAPNSTSQTDEVTTEENDQAPDAESSLKSEEKHSDVAQVSTPEPLKTTQTIPGVQSTSDPASELPVSSGPGLDQPGGTRKESPQVPAAIEQQPDIHIDEPNATTADSQPPAAAPAVIEHTGRFLTVLENFDDKTAQSGDFSIYFNAKKPPRLTKISSSLCVITSLPSRYRDPDTSLPFANSYAYHEIRHTAAQKYSWSPMLGCYVGPAGIAARGVPARFLDPSAPKESSPKPNGTVDESKSPSKDGEAAKTAGPNNSTPAAATTTTTPVATPAAPAPVTVGASDAMDIDK</sequence>
<feature type="region of interest" description="Disordered" evidence="2">
    <location>
        <begin position="277"/>
        <end position="569"/>
    </location>
</feature>
<feature type="compositionally biased region" description="Polar residues" evidence="2">
    <location>
        <begin position="493"/>
        <end position="516"/>
    </location>
</feature>
<feature type="compositionally biased region" description="Polar residues" evidence="2">
    <location>
        <begin position="310"/>
        <end position="320"/>
    </location>
</feature>
<protein>
    <recommendedName>
        <fullName evidence="3">Vps72/YL1 C-terminal domain-containing protein</fullName>
    </recommendedName>
</protein>
<evidence type="ECO:0000259" key="3">
    <source>
        <dbReference type="SMART" id="SM00993"/>
    </source>
</evidence>
<feature type="compositionally biased region" description="Low complexity" evidence="2">
    <location>
        <begin position="347"/>
        <end position="364"/>
    </location>
</feature>
<reference evidence="4" key="2">
    <citation type="submission" date="2021-02" db="EMBL/GenBank/DDBJ databases">
        <title>Aspergillus puulaauensis MK2 genome sequence.</title>
        <authorList>
            <person name="Futagami T."/>
            <person name="Mori K."/>
            <person name="Kadooka C."/>
            <person name="Tanaka T."/>
        </authorList>
    </citation>
    <scope>NUCLEOTIDE SEQUENCE</scope>
    <source>
        <strain evidence="4">MK2</strain>
    </source>
</reference>
<proteinExistence type="inferred from homology"/>
<feature type="compositionally biased region" description="Polar residues" evidence="2">
    <location>
        <begin position="333"/>
        <end position="343"/>
    </location>
</feature>
<dbReference type="AlphaFoldDB" id="A0A7R7Y182"/>
<dbReference type="InterPro" id="IPR013272">
    <property type="entry name" value="Vps72/YL1_C"/>
</dbReference>
<evidence type="ECO:0000256" key="1">
    <source>
        <dbReference type="ARBA" id="ARBA00006832"/>
    </source>
</evidence>
<feature type="compositionally biased region" description="Basic and acidic residues" evidence="2">
    <location>
        <begin position="178"/>
        <end position="192"/>
    </location>
</feature>
<evidence type="ECO:0000313" key="5">
    <source>
        <dbReference type="Proteomes" id="UP000654913"/>
    </source>
</evidence>
<feature type="domain" description="Vps72/YL1 C-terminal" evidence="3">
    <location>
        <begin position="614"/>
        <end position="643"/>
    </location>
</feature>
<reference evidence="4" key="1">
    <citation type="submission" date="2021-01" db="EMBL/GenBank/DDBJ databases">
        <authorList>
            <consortium name="Aspergillus puulaauensis MK2 genome sequencing consortium"/>
            <person name="Kazuki M."/>
            <person name="Futagami T."/>
        </authorList>
    </citation>
    <scope>NUCLEOTIDE SEQUENCE</scope>
    <source>
        <strain evidence="4">MK2</strain>
    </source>
</reference>
<feature type="compositionally biased region" description="Polar residues" evidence="2">
    <location>
        <begin position="381"/>
        <end position="391"/>
    </location>
</feature>
<keyword evidence="5" id="KW-1185">Reference proteome</keyword>
<feature type="compositionally biased region" description="Polar residues" evidence="2">
    <location>
        <begin position="165"/>
        <end position="177"/>
    </location>
</feature>
<gene>
    <name evidence="4" type="ORF">APUU_80572A</name>
</gene>
<dbReference type="RefSeq" id="XP_041562455.1">
    <property type="nucleotide sequence ID" value="XM_041696867.1"/>
</dbReference>
<feature type="compositionally biased region" description="Basic and acidic residues" evidence="2">
    <location>
        <begin position="103"/>
        <end position="122"/>
    </location>
</feature>
<feature type="compositionally biased region" description="Basic and acidic residues" evidence="2">
    <location>
        <begin position="218"/>
        <end position="246"/>
    </location>
</feature>
<dbReference type="GO" id="GO:0005634">
    <property type="term" value="C:nucleus"/>
    <property type="evidence" value="ECO:0007669"/>
    <property type="project" value="TreeGrafter"/>
</dbReference>
<dbReference type="Proteomes" id="UP000654913">
    <property type="component" value="Chromosome 8"/>
</dbReference>
<dbReference type="InterPro" id="IPR046757">
    <property type="entry name" value="YL1_N"/>
</dbReference>
<dbReference type="EMBL" id="AP024450">
    <property type="protein sequence ID" value="BCS30269.1"/>
    <property type="molecule type" value="Genomic_DNA"/>
</dbReference>
<dbReference type="GeneID" id="64980266"/>
<feature type="region of interest" description="Disordered" evidence="2">
    <location>
        <begin position="1"/>
        <end position="35"/>
    </location>
</feature>
<dbReference type="Pfam" id="PF08265">
    <property type="entry name" value="YL1_C"/>
    <property type="match status" value="1"/>
</dbReference>
<organism evidence="4 5">
    <name type="scientific">Aspergillus puulaauensis</name>
    <dbReference type="NCBI Taxonomy" id="1220207"/>
    <lineage>
        <taxon>Eukaryota</taxon>
        <taxon>Fungi</taxon>
        <taxon>Dikarya</taxon>
        <taxon>Ascomycota</taxon>
        <taxon>Pezizomycotina</taxon>
        <taxon>Eurotiomycetes</taxon>
        <taxon>Eurotiomycetidae</taxon>
        <taxon>Eurotiales</taxon>
        <taxon>Aspergillaceae</taxon>
        <taxon>Aspergillus</taxon>
    </lineage>
</organism>
<evidence type="ECO:0000313" key="4">
    <source>
        <dbReference type="EMBL" id="BCS30269.1"/>
    </source>
</evidence>
<feature type="compositionally biased region" description="Basic and acidic residues" evidence="2">
    <location>
        <begin position="481"/>
        <end position="491"/>
    </location>
</feature>